<protein>
    <submittedName>
        <fullName evidence="2">Uncharacterized protein</fullName>
    </submittedName>
</protein>
<dbReference type="EMBL" id="KN404872">
    <property type="protein sequence ID" value="KHG15904.1"/>
    <property type="molecule type" value="Genomic_DNA"/>
</dbReference>
<accession>A0A0B0NVM6</accession>
<keyword evidence="1" id="KW-1133">Transmembrane helix</keyword>
<evidence type="ECO:0000313" key="2">
    <source>
        <dbReference type="EMBL" id="KHG15904.1"/>
    </source>
</evidence>
<dbReference type="Proteomes" id="UP000032142">
    <property type="component" value="Unassembled WGS sequence"/>
</dbReference>
<keyword evidence="1" id="KW-0812">Transmembrane</keyword>
<feature type="transmembrane region" description="Helical" evidence="1">
    <location>
        <begin position="13"/>
        <end position="35"/>
    </location>
</feature>
<evidence type="ECO:0000256" key="1">
    <source>
        <dbReference type="SAM" id="Phobius"/>
    </source>
</evidence>
<keyword evidence="3" id="KW-1185">Reference proteome</keyword>
<organism evidence="2 3">
    <name type="scientific">Gossypium arboreum</name>
    <name type="common">Tree cotton</name>
    <name type="synonym">Gossypium nanking</name>
    <dbReference type="NCBI Taxonomy" id="29729"/>
    <lineage>
        <taxon>Eukaryota</taxon>
        <taxon>Viridiplantae</taxon>
        <taxon>Streptophyta</taxon>
        <taxon>Embryophyta</taxon>
        <taxon>Tracheophyta</taxon>
        <taxon>Spermatophyta</taxon>
        <taxon>Magnoliopsida</taxon>
        <taxon>eudicotyledons</taxon>
        <taxon>Gunneridae</taxon>
        <taxon>Pentapetalae</taxon>
        <taxon>rosids</taxon>
        <taxon>malvids</taxon>
        <taxon>Malvales</taxon>
        <taxon>Malvaceae</taxon>
        <taxon>Malvoideae</taxon>
        <taxon>Gossypium</taxon>
    </lineage>
</organism>
<proteinExistence type="predicted"/>
<gene>
    <name evidence="2" type="ORF">F383_03671</name>
</gene>
<keyword evidence="1" id="KW-0472">Membrane</keyword>
<name>A0A0B0NVM6_GOSAR</name>
<sequence length="36" mass="4363">MIPFPSFSFPLQYLFHMMKSFFSFFLSFFISTCLLI</sequence>
<dbReference type="AlphaFoldDB" id="A0A0B0NVM6"/>
<evidence type="ECO:0000313" key="3">
    <source>
        <dbReference type="Proteomes" id="UP000032142"/>
    </source>
</evidence>
<reference evidence="3" key="1">
    <citation type="submission" date="2014-09" db="EMBL/GenBank/DDBJ databases">
        <authorList>
            <person name="Mudge J."/>
            <person name="Ramaraj T."/>
            <person name="Lindquist I.E."/>
            <person name="Bharti A.K."/>
            <person name="Sundararajan A."/>
            <person name="Cameron C.T."/>
            <person name="Woodward J.E."/>
            <person name="May G.D."/>
            <person name="Brubaker C."/>
            <person name="Broadhvest J."/>
            <person name="Wilkins T.A."/>
        </authorList>
    </citation>
    <scope>NUCLEOTIDE SEQUENCE</scope>
    <source>
        <strain evidence="3">cv. AKA8401</strain>
    </source>
</reference>